<dbReference type="KEGG" id="sroi:IAG44_12630"/>
<dbReference type="EMBL" id="CP060828">
    <property type="protein sequence ID" value="QNP70211.1"/>
    <property type="molecule type" value="Genomic_DNA"/>
</dbReference>
<protein>
    <submittedName>
        <fullName evidence="2">SUMF1/EgtB/PvdO family nonheme iron enzyme</fullName>
    </submittedName>
</protein>
<reference evidence="2 3" key="1">
    <citation type="submission" date="2020-08" db="EMBL/GenBank/DDBJ databases">
        <title>A novel species.</title>
        <authorList>
            <person name="Gao J."/>
        </authorList>
    </citation>
    <scope>NUCLEOTIDE SEQUENCE [LARGE SCALE GENOMIC DNA]</scope>
    <source>
        <strain evidence="2 3">CRXT-G-22</strain>
    </source>
</reference>
<feature type="domain" description="Sulfatase-modifying factor enzyme-like" evidence="1">
    <location>
        <begin position="142"/>
        <end position="350"/>
    </location>
</feature>
<dbReference type="PANTHER" id="PTHR23150">
    <property type="entry name" value="SULFATASE MODIFYING FACTOR 1, 2"/>
    <property type="match status" value="1"/>
</dbReference>
<accession>A0A7H0IBP5</accession>
<organism evidence="2 3">
    <name type="scientific">Streptomyces roseirectus</name>
    <dbReference type="NCBI Taxonomy" id="2768066"/>
    <lineage>
        <taxon>Bacteria</taxon>
        <taxon>Bacillati</taxon>
        <taxon>Actinomycetota</taxon>
        <taxon>Actinomycetes</taxon>
        <taxon>Kitasatosporales</taxon>
        <taxon>Streptomycetaceae</taxon>
        <taxon>Streptomyces</taxon>
    </lineage>
</organism>
<dbReference type="SUPFAM" id="SSF56436">
    <property type="entry name" value="C-type lectin-like"/>
    <property type="match status" value="1"/>
</dbReference>
<dbReference type="Proteomes" id="UP000516052">
    <property type="component" value="Chromosome"/>
</dbReference>
<keyword evidence="3" id="KW-1185">Reference proteome</keyword>
<dbReference type="InterPro" id="IPR042095">
    <property type="entry name" value="SUMF_sf"/>
</dbReference>
<dbReference type="InterPro" id="IPR016187">
    <property type="entry name" value="CTDL_fold"/>
</dbReference>
<dbReference type="InterPro" id="IPR051043">
    <property type="entry name" value="Sulfatase_Mod_Factor_Kinase"/>
</dbReference>
<dbReference type="Pfam" id="PF03781">
    <property type="entry name" value="FGE-sulfatase"/>
    <property type="match status" value="1"/>
</dbReference>
<evidence type="ECO:0000259" key="1">
    <source>
        <dbReference type="Pfam" id="PF03781"/>
    </source>
</evidence>
<sequence length="353" mass="38898">MCSWRGRTTDGCTRCRGRRRELPLWSGEFAVSAVVVNPNEVGDRAAMGLPESFVRRGPEPEFDAELLGASPQVLASVASSAHEPFGRRLAAGTLLALLGDPRIRVFEPELVAVPAAKVTIGIPSERVAEVARRWSHVGVLEEWIAKEAPQHDVDIAEFRIGRYPVTNAEYRVFLEETRATWLPTSWRFGVFPRELANHPVWGVPAEAGDAYAAWLARRTGRLFRLPTEAEWEYAASGGDGREYPWGEGFRAECANTVEAGPLTTTPVGIHPAGRSPFGLDDVAGNVEEFVADDYRAYPGGAPEPDDLLLTRGSYRVARGGSFTRYGDLTRCARRHGWYDKAIYAIGFRLAETP</sequence>
<evidence type="ECO:0000313" key="2">
    <source>
        <dbReference type="EMBL" id="QNP70211.1"/>
    </source>
</evidence>
<evidence type="ECO:0000313" key="3">
    <source>
        <dbReference type="Proteomes" id="UP000516052"/>
    </source>
</evidence>
<gene>
    <name evidence="2" type="ORF">IAG44_12630</name>
</gene>
<proteinExistence type="predicted"/>
<name>A0A7H0IBP5_9ACTN</name>
<dbReference type="PANTHER" id="PTHR23150:SF19">
    <property type="entry name" value="FORMYLGLYCINE-GENERATING ENZYME"/>
    <property type="match status" value="1"/>
</dbReference>
<dbReference type="GO" id="GO:0120147">
    <property type="term" value="F:formylglycine-generating oxidase activity"/>
    <property type="evidence" value="ECO:0007669"/>
    <property type="project" value="TreeGrafter"/>
</dbReference>
<dbReference type="AlphaFoldDB" id="A0A7H0IBP5"/>
<dbReference type="InterPro" id="IPR005532">
    <property type="entry name" value="SUMF_dom"/>
</dbReference>
<dbReference type="Gene3D" id="3.90.1580.10">
    <property type="entry name" value="paralog of FGE (formylglycine-generating enzyme)"/>
    <property type="match status" value="1"/>
</dbReference>